<evidence type="ECO:0000256" key="1">
    <source>
        <dbReference type="ARBA" id="ARBA00022723"/>
    </source>
</evidence>
<dbReference type="RefSeq" id="WP_377030840.1">
    <property type="nucleotide sequence ID" value="NZ_JBHOMY010000081.1"/>
</dbReference>
<evidence type="ECO:0000313" key="7">
    <source>
        <dbReference type="Proteomes" id="UP001593940"/>
    </source>
</evidence>
<evidence type="ECO:0000256" key="4">
    <source>
        <dbReference type="ARBA" id="ARBA00025742"/>
    </source>
</evidence>
<comment type="similarity">
    <text evidence="4">Belongs to the cyclic nucleotide phosphodiesterase class-III family.</text>
</comment>
<name>A0ABV6YCX4_9HYPH</name>
<evidence type="ECO:0000256" key="2">
    <source>
        <dbReference type="ARBA" id="ARBA00022801"/>
    </source>
</evidence>
<evidence type="ECO:0000313" key="6">
    <source>
        <dbReference type="EMBL" id="MFC1459096.1"/>
    </source>
</evidence>
<dbReference type="PANTHER" id="PTHR42988">
    <property type="entry name" value="PHOSPHOHYDROLASE"/>
    <property type="match status" value="1"/>
</dbReference>
<gene>
    <name evidence="6" type="ORF">ACETIH_20800</name>
</gene>
<organism evidence="6 7">
    <name type="scientific">Microvirga arabica</name>
    <dbReference type="NCBI Taxonomy" id="1128671"/>
    <lineage>
        <taxon>Bacteria</taxon>
        <taxon>Pseudomonadati</taxon>
        <taxon>Pseudomonadota</taxon>
        <taxon>Alphaproteobacteria</taxon>
        <taxon>Hyphomicrobiales</taxon>
        <taxon>Methylobacteriaceae</taxon>
        <taxon>Microvirga</taxon>
    </lineage>
</organism>
<dbReference type="InterPro" id="IPR004843">
    <property type="entry name" value="Calcineurin-like_PHP"/>
</dbReference>
<feature type="domain" description="Calcineurin-like phosphoesterase" evidence="5">
    <location>
        <begin position="1"/>
        <end position="192"/>
    </location>
</feature>
<dbReference type="Proteomes" id="UP001593940">
    <property type="component" value="Unassembled WGS sequence"/>
</dbReference>
<keyword evidence="7" id="KW-1185">Reference proteome</keyword>
<dbReference type="InterPro" id="IPR029052">
    <property type="entry name" value="Metallo-depent_PP-like"/>
</dbReference>
<dbReference type="SUPFAM" id="SSF56300">
    <property type="entry name" value="Metallo-dependent phosphatases"/>
    <property type="match status" value="1"/>
</dbReference>
<dbReference type="Gene3D" id="3.60.21.40">
    <property type="entry name" value="GpdQ, catalytic alpha/beta sandwich domain"/>
    <property type="match status" value="1"/>
</dbReference>
<proteinExistence type="inferred from homology"/>
<comment type="caution">
    <text evidence="6">The sequence shown here is derived from an EMBL/GenBank/DDBJ whole genome shotgun (WGS) entry which is preliminary data.</text>
</comment>
<dbReference type="InterPro" id="IPR050884">
    <property type="entry name" value="CNP_phosphodiesterase-III"/>
</dbReference>
<accession>A0ABV6YCX4</accession>
<sequence length="256" mass="28061">MLIAHLSDLHVCARAPLSATNVHTEQAVESLMRLLPQPDVVVVTGDVGEGSPDDYALLARYLCPLPMPVYMVPGNHDDREAMRSALFGLRYMPASGPLNFVVETRPVRLIGLDSLIPGKVEGALDDETLDFLDNALAADTSVPTVILVHHTPFQCGIEEKDSIRLFEGAERLSGILSRHRQVERVLSGHHHRSLLGQFGNAICQIAPPVRYQEACSFEAGRPTHEAEMPGFLLHRWIDGAGLATQHCPLNIGMLTR</sequence>
<dbReference type="InterPro" id="IPR042281">
    <property type="entry name" value="GpdQ_beta-strand"/>
</dbReference>
<keyword evidence="3" id="KW-0408">Iron</keyword>
<dbReference type="EMBL" id="JBHOMY010000081">
    <property type="protein sequence ID" value="MFC1459096.1"/>
    <property type="molecule type" value="Genomic_DNA"/>
</dbReference>
<keyword evidence="2" id="KW-0378">Hydrolase</keyword>
<protein>
    <submittedName>
        <fullName evidence="6">Metallophosphoesterase</fullName>
    </submittedName>
</protein>
<dbReference type="Pfam" id="PF00149">
    <property type="entry name" value="Metallophos"/>
    <property type="match status" value="1"/>
</dbReference>
<dbReference type="Gene3D" id="3.30.750.180">
    <property type="entry name" value="GpdQ, beta-strand dimerisation domain"/>
    <property type="match status" value="1"/>
</dbReference>
<keyword evidence="1" id="KW-0479">Metal-binding</keyword>
<dbReference type="PANTHER" id="PTHR42988:SF2">
    <property type="entry name" value="CYCLIC NUCLEOTIDE PHOSPHODIESTERASE CBUA0032-RELATED"/>
    <property type="match status" value="1"/>
</dbReference>
<evidence type="ECO:0000256" key="3">
    <source>
        <dbReference type="ARBA" id="ARBA00023004"/>
    </source>
</evidence>
<dbReference type="InterPro" id="IPR042283">
    <property type="entry name" value="GpdQ_catalytic"/>
</dbReference>
<reference evidence="6 7" key="1">
    <citation type="submission" date="2024-09" db="EMBL/GenBank/DDBJ databases">
        <title>Nodulacao em especies de Leguminosae Basais da Amazonia e Caracterizacao dos Rizobios e Bacterias Associadas aos Nodulos.</title>
        <authorList>
            <person name="Jambeiro I.C.A."/>
            <person name="Lopes I.S."/>
            <person name="Aguiar E.R.G.R."/>
            <person name="Santos A.F.J."/>
            <person name="Dos Santos J.M.F."/>
            <person name="Gross E."/>
        </authorList>
    </citation>
    <scope>NUCLEOTIDE SEQUENCE [LARGE SCALE GENOMIC DNA]</scope>
    <source>
        <strain evidence="6 7">BRUESC1165</strain>
    </source>
</reference>
<evidence type="ECO:0000259" key="5">
    <source>
        <dbReference type="Pfam" id="PF00149"/>
    </source>
</evidence>